<keyword evidence="7" id="KW-1185">Reference proteome</keyword>
<feature type="domain" description="GFO/IDH/MocA-like oxidoreductase" evidence="5">
    <location>
        <begin position="154"/>
        <end position="280"/>
    </location>
</feature>
<evidence type="ECO:0000313" key="7">
    <source>
        <dbReference type="Proteomes" id="UP000709336"/>
    </source>
</evidence>
<dbReference type="Proteomes" id="UP000709336">
    <property type="component" value="Unassembled WGS sequence"/>
</dbReference>
<dbReference type="Pfam" id="PF01408">
    <property type="entry name" value="GFO_IDH_MocA"/>
    <property type="match status" value="1"/>
</dbReference>
<dbReference type="InterPro" id="IPR055170">
    <property type="entry name" value="GFO_IDH_MocA-like_dom"/>
</dbReference>
<evidence type="ECO:0000256" key="3">
    <source>
        <dbReference type="SAM" id="SignalP"/>
    </source>
</evidence>
<organism evidence="6 7">
    <name type="scientific">Alteromonas ponticola</name>
    <dbReference type="NCBI Taxonomy" id="2720613"/>
    <lineage>
        <taxon>Bacteria</taxon>
        <taxon>Pseudomonadati</taxon>
        <taxon>Pseudomonadota</taxon>
        <taxon>Gammaproteobacteria</taxon>
        <taxon>Alteromonadales</taxon>
        <taxon>Alteromonadaceae</taxon>
        <taxon>Alteromonas/Salinimonas group</taxon>
        <taxon>Alteromonas</taxon>
    </lineage>
</organism>
<feature type="signal peptide" evidence="3">
    <location>
        <begin position="1"/>
        <end position="19"/>
    </location>
</feature>
<evidence type="ECO:0000259" key="4">
    <source>
        <dbReference type="Pfam" id="PF01408"/>
    </source>
</evidence>
<gene>
    <name evidence="6" type="ORF">HCJ96_11885</name>
</gene>
<sequence length="371" mass="41198">MKWLVFAMLTLVTSGQSLATEKLRIGVAGLTHTHVHWIFESEKRGDIEIVGIAEANQDLARRYSKQHGYPMEKVYPSLEAMLTATKPNAVTAFGTIHEHLAVVEAAAPRGIHVMVEKPLAINMQHAEKMYELAKTHNIHLLTNYETTWYASNHAVKASLKAGEIGPMRKLIVRDGHRGPVKLGINQEFLDWLLDPAQNGGGAIVDFGCYGANLATWLKQGEIPQSVTAVTAQLQPDNHPDVDDEATIILSYPDSQVIIQASWNWPIGRKDMEVYGETGVLYADNAATFRKRIASGYDDFNEINKRLRKRPVPLDDPFSYFKAVIQGQITPEKFDLSSLENNMIVMRILDAARQSAATGQRVALASENSPTK</sequence>
<evidence type="ECO:0000313" key="6">
    <source>
        <dbReference type="EMBL" id="NMH60727.1"/>
    </source>
</evidence>
<accession>A0ABX1R6H5</accession>
<dbReference type="Gene3D" id="3.30.360.10">
    <property type="entry name" value="Dihydrodipicolinate Reductase, domain 2"/>
    <property type="match status" value="1"/>
</dbReference>
<reference evidence="6 7" key="1">
    <citation type="submission" date="2020-03" db="EMBL/GenBank/DDBJ databases">
        <title>Alteromonas ponticola sp. nov., isolated from seawater.</title>
        <authorList>
            <person name="Yoon J.-H."/>
            <person name="Kim Y.-O."/>
        </authorList>
    </citation>
    <scope>NUCLEOTIDE SEQUENCE [LARGE SCALE GENOMIC DNA]</scope>
    <source>
        <strain evidence="6 7">MYP5</strain>
    </source>
</reference>
<evidence type="ECO:0000256" key="1">
    <source>
        <dbReference type="ARBA" id="ARBA00022729"/>
    </source>
</evidence>
<dbReference type="SUPFAM" id="SSF55347">
    <property type="entry name" value="Glyceraldehyde-3-phosphate dehydrogenase-like, C-terminal domain"/>
    <property type="match status" value="1"/>
</dbReference>
<dbReference type="PANTHER" id="PTHR43818:SF11">
    <property type="entry name" value="BCDNA.GH03377"/>
    <property type="match status" value="1"/>
</dbReference>
<dbReference type="InterPro" id="IPR000683">
    <property type="entry name" value="Gfo/Idh/MocA-like_OxRdtase_N"/>
</dbReference>
<dbReference type="EMBL" id="JAATNW010000006">
    <property type="protein sequence ID" value="NMH60727.1"/>
    <property type="molecule type" value="Genomic_DNA"/>
</dbReference>
<dbReference type="PANTHER" id="PTHR43818">
    <property type="entry name" value="BCDNA.GH03377"/>
    <property type="match status" value="1"/>
</dbReference>
<dbReference type="Pfam" id="PF22725">
    <property type="entry name" value="GFO_IDH_MocA_C3"/>
    <property type="match status" value="1"/>
</dbReference>
<feature type="chain" id="PRO_5046875996" evidence="3">
    <location>
        <begin position="20"/>
        <end position="371"/>
    </location>
</feature>
<dbReference type="InterPro" id="IPR036291">
    <property type="entry name" value="NAD(P)-bd_dom_sf"/>
</dbReference>
<keyword evidence="1 3" id="KW-0732">Signal</keyword>
<evidence type="ECO:0000256" key="2">
    <source>
        <dbReference type="ARBA" id="ARBA00023002"/>
    </source>
</evidence>
<feature type="domain" description="Gfo/Idh/MocA-like oxidoreductase N-terminal" evidence="4">
    <location>
        <begin position="24"/>
        <end position="141"/>
    </location>
</feature>
<comment type="caution">
    <text evidence="6">The sequence shown here is derived from an EMBL/GenBank/DDBJ whole genome shotgun (WGS) entry which is preliminary data.</text>
</comment>
<dbReference type="Gene3D" id="3.40.50.720">
    <property type="entry name" value="NAD(P)-binding Rossmann-like Domain"/>
    <property type="match status" value="1"/>
</dbReference>
<dbReference type="InterPro" id="IPR050463">
    <property type="entry name" value="Gfo/Idh/MocA_oxidrdct_glycsds"/>
</dbReference>
<keyword evidence="2" id="KW-0560">Oxidoreductase</keyword>
<dbReference type="RefSeq" id="WP_169211288.1">
    <property type="nucleotide sequence ID" value="NZ_JAATNW010000006.1"/>
</dbReference>
<proteinExistence type="predicted"/>
<evidence type="ECO:0000259" key="5">
    <source>
        <dbReference type="Pfam" id="PF22725"/>
    </source>
</evidence>
<dbReference type="SUPFAM" id="SSF51735">
    <property type="entry name" value="NAD(P)-binding Rossmann-fold domains"/>
    <property type="match status" value="1"/>
</dbReference>
<protein>
    <submittedName>
        <fullName evidence="6">Gfo/Idh/MocA family oxidoreductase</fullName>
    </submittedName>
</protein>
<name>A0ABX1R6H5_9ALTE</name>